<protein>
    <recommendedName>
        <fullName evidence="2">BON domain-containing protein</fullName>
    </recommendedName>
</protein>
<dbReference type="EMBL" id="LAQU01000006">
    <property type="protein sequence ID" value="KKB64058.1"/>
    <property type="molecule type" value="Genomic_DNA"/>
</dbReference>
<keyword evidence="4" id="KW-1185">Reference proteome</keyword>
<dbReference type="RefSeq" id="WP_046152635.1">
    <property type="nucleotide sequence ID" value="NZ_CADFGU010000002.1"/>
</dbReference>
<dbReference type="SMART" id="SM00749">
    <property type="entry name" value="BON"/>
    <property type="match status" value="1"/>
</dbReference>
<dbReference type="AlphaFoldDB" id="A0A0F5K1V1"/>
<dbReference type="InterPro" id="IPR007055">
    <property type="entry name" value="BON_dom"/>
</dbReference>
<dbReference type="PROSITE" id="PS51257">
    <property type="entry name" value="PROKAR_LIPOPROTEIN"/>
    <property type="match status" value="1"/>
</dbReference>
<evidence type="ECO:0000256" key="1">
    <source>
        <dbReference type="SAM" id="SignalP"/>
    </source>
</evidence>
<sequence>MSFLSRVRAPGGMLLGATLLCMTATLTSCTGAARDGAQAYDSDMAIADRVHQAMSVDPATAEALQNGRIRIRVLHGSVTLLGNVDSARQMSDALAAVRAVGGVQAVQSDLHLRPISASRSNALSISESAKTDSPKPSRSE</sequence>
<dbReference type="Gene3D" id="3.30.1340.30">
    <property type="match status" value="1"/>
</dbReference>
<evidence type="ECO:0000313" key="4">
    <source>
        <dbReference type="Proteomes" id="UP000033618"/>
    </source>
</evidence>
<gene>
    <name evidence="3" type="ORF">WM40_08430</name>
</gene>
<comment type="caution">
    <text evidence="3">The sequence shown here is derived from an EMBL/GenBank/DDBJ whole genome shotgun (WGS) entry which is preliminary data.</text>
</comment>
<feature type="signal peptide" evidence="1">
    <location>
        <begin position="1"/>
        <end position="32"/>
    </location>
</feature>
<dbReference type="PATRIC" id="fig|28092.6.peg.1995"/>
<feature type="domain" description="BON" evidence="2">
    <location>
        <begin position="42"/>
        <end position="114"/>
    </location>
</feature>
<dbReference type="PROSITE" id="PS50914">
    <property type="entry name" value="BON"/>
    <property type="match status" value="1"/>
</dbReference>
<feature type="chain" id="PRO_5002490766" description="BON domain-containing protein" evidence="1">
    <location>
        <begin position="33"/>
        <end position="140"/>
    </location>
</feature>
<name>A0A0F5K1V1_9BURK</name>
<evidence type="ECO:0000259" key="2">
    <source>
        <dbReference type="PROSITE" id="PS50914"/>
    </source>
</evidence>
<organism evidence="3 4">
    <name type="scientific">Robbsia andropogonis</name>
    <dbReference type="NCBI Taxonomy" id="28092"/>
    <lineage>
        <taxon>Bacteria</taxon>
        <taxon>Pseudomonadati</taxon>
        <taxon>Pseudomonadota</taxon>
        <taxon>Betaproteobacteria</taxon>
        <taxon>Burkholderiales</taxon>
        <taxon>Burkholderiaceae</taxon>
        <taxon>Robbsia</taxon>
    </lineage>
</organism>
<dbReference type="InterPro" id="IPR014004">
    <property type="entry name" value="Transpt-assoc_nodulatn_dom_bac"/>
</dbReference>
<accession>A0A0F5K1V1</accession>
<dbReference type="Proteomes" id="UP000033618">
    <property type="component" value="Unassembled WGS sequence"/>
</dbReference>
<proteinExistence type="predicted"/>
<evidence type="ECO:0000313" key="3">
    <source>
        <dbReference type="EMBL" id="KKB64058.1"/>
    </source>
</evidence>
<keyword evidence="1" id="KW-0732">Signal</keyword>
<dbReference type="Pfam" id="PF04972">
    <property type="entry name" value="BON"/>
    <property type="match status" value="1"/>
</dbReference>
<reference evidence="3 4" key="1">
    <citation type="submission" date="2015-03" db="EMBL/GenBank/DDBJ databases">
        <title>Draft Genome Sequence of Burkholderia andropogonis type strain ICMP2807, isolated from Sorghum bicolor.</title>
        <authorList>
            <person name="Lopes-Santos L."/>
            <person name="Castro D.B."/>
            <person name="Ottoboni L.M."/>
            <person name="Park D."/>
            <person name="Weirc B.S."/>
            <person name="Destefano S.A."/>
        </authorList>
    </citation>
    <scope>NUCLEOTIDE SEQUENCE [LARGE SCALE GENOMIC DNA]</scope>
    <source>
        <strain evidence="3 4">ICMP2807</strain>
    </source>
</reference>